<protein>
    <recommendedName>
        <fullName evidence="3">L-threonylcarbamoyladenylate synthase</fullName>
        <ecNumber evidence="3">2.7.7.87</ecNumber>
    </recommendedName>
</protein>
<dbReference type="Pfam" id="PF01300">
    <property type="entry name" value="Sua5_yciO_yrdC"/>
    <property type="match status" value="1"/>
</dbReference>
<evidence type="ECO:0000259" key="7">
    <source>
        <dbReference type="PROSITE" id="PS51163"/>
    </source>
</evidence>
<gene>
    <name evidence="8" type="ORF">Ga0123461_0042</name>
</gene>
<keyword evidence="5 8" id="KW-0808">Transferase</keyword>
<dbReference type="GO" id="GO:0005737">
    <property type="term" value="C:cytoplasm"/>
    <property type="evidence" value="ECO:0007669"/>
    <property type="project" value="UniProtKB-SubCell"/>
</dbReference>
<dbReference type="GO" id="GO:0003725">
    <property type="term" value="F:double-stranded RNA binding"/>
    <property type="evidence" value="ECO:0007669"/>
    <property type="project" value="InterPro"/>
</dbReference>
<dbReference type="PANTHER" id="PTHR17490:SF18">
    <property type="entry name" value="THREONYLCARBAMOYL-AMP SYNTHASE"/>
    <property type="match status" value="1"/>
</dbReference>
<comment type="catalytic activity">
    <reaction evidence="6">
        <text>L-threonine + hydrogencarbonate + ATP = L-threonylcarbamoyladenylate + diphosphate + H2O</text>
        <dbReference type="Rhea" id="RHEA:36407"/>
        <dbReference type="ChEBI" id="CHEBI:15377"/>
        <dbReference type="ChEBI" id="CHEBI:17544"/>
        <dbReference type="ChEBI" id="CHEBI:30616"/>
        <dbReference type="ChEBI" id="CHEBI:33019"/>
        <dbReference type="ChEBI" id="CHEBI:57926"/>
        <dbReference type="ChEBI" id="CHEBI:73682"/>
        <dbReference type="EC" id="2.7.7.87"/>
    </reaction>
</comment>
<accession>A0A2K8KUR7</accession>
<proteinExistence type="inferred from homology"/>
<keyword evidence="4" id="KW-0963">Cytoplasm</keyword>
<keyword evidence="8" id="KW-0548">Nucleotidyltransferase</keyword>
<dbReference type="AlphaFoldDB" id="A0A2K8KUR7"/>
<dbReference type="GO" id="GO:0061710">
    <property type="term" value="F:L-threonylcarbamoyladenylate synthase"/>
    <property type="evidence" value="ECO:0007669"/>
    <property type="project" value="UniProtKB-EC"/>
</dbReference>
<evidence type="ECO:0000313" key="9">
    <source>
        <dbReference type="Proteomes" id="UP000231701"/>
    </source>
</evidence>
<dbReference type="GO" id="GO:0000049">
    <property type="term" value="F:tRNA binding"/>
    <property type="evidence" value="ECO:0007669"/>
    <property type="project" value="TreeGrafter"/>
</dbReference>
<reference evidence="8 9" key="1">
    <citation type="submission" date="2016-12" db="EMBL/GenBank/DDBJ databases">
        <title>Isolation and genomic insights into novel planktonic Zetaproteobacteria from stratified waters of the Chesapeake Bay.</title>
        <authorList>
            <person name="McAllister S.M."/>
            <person name="Kato S."/>
            <person name="Chan C.S."/>
            <person name="Chiu B.K."/>
            <person name="Field E.K."/>
        </authorList>
    </citation>
    <scope>NUCLEOTIDE SEQUENCE [LARGE SCALE GENOMIC DNA]</scope>
    <source>
        <strain evidence="8 9">CP-5</strain>
    </source>
</reference>
<evidence type="ECO:0000256" key="2">
    <source>
        <dbReference type="ARBA" id="ARBA00007663"/>
    </source>
</evidence>
<dbReference type="PROSITE" id="PS51163">
    <property type="entry name" value="YRDC"/>
    <property type="match status" value="1"/>
</dbReference>
<dbReference type="InterPro" id="IPR017945">
    <property type="entry name" value="DHBP_synth_RibB-like_a/b_dom"/>
</dbReference>
<dbReference type="EC" id="2.7.7.87" evidence="3"/>
<evidence type="ECO:0000256" key="4">
    <source>
        <dbReference type="ARBA" id="ARBA00022490"/>
    </source>
</evidence>
<evidence type="ECO:0000256" key="5">
    <source>
        <dbReference type="ARBA" id="ARBA00022679"/>
    </source>
</evidence>
<organism evidence="8 9">
    <name type="scientific">Mariprofundus aestuarium</name>
    <dbReference type="NCBI Taxonomy" id="1921086"/>
    <lineage>
        <taxon>Bacteria</taxon>
        <taxon>Pseudomonadati</taxon>
        <taxon>Pseudomonadota</taxon>
        <taxon>Candidatius Mariprofundia</taxon>
        <taxon>Mariprofundales</taxon>
        <taxon>Mariprofundaceae</taxon>
        <taxon>Mariprofundus</taxon>
    </lineage>
</organism>
<dbReference type="KEGG" id="maes:Ga0123461_0042"/>
<dbReference type="InterPro" id="IPR050156">
    <property type="entry name" value="TC-AMP_synthase_SUA5"/>
</dbReference>
<sequence length="195" mass="21465">MHRQRRFSLKTKVSQKLAALRVAKVLKQGGVIAHHTHTLPGVAADPHIPAAVDKLVSFKRRMGPFLLLADSVQTATGLIRFYSPELRRIIRRSWPGPFTLVIPAKPGLTPICYRNSTLAVRVDASIQTRQLAAACGGLLLSSSLNRKGGAPTEPGRKLRMRWNRHLDAVLQGAVSTGKASTLLRVWRNDCTTIRP</sequence>
<keyword evidence="9" id="KW-1185">Reference proteome</keyword>
<evidence type="ECO:0000256" key="1">
    <source>
        <dbReference type="ARBA" id="ARBA00004496"/>
    </source>
</evidence>
<comment type="similarity">
    <text evidence="2">Belongs to the SUA5 family.</text>
</comment>
<dbReference type="Proteomes" id="UP000231701">
    <property type="component" value="Chromosome"/>
</dbReference>
<dbReference type="PANTHER" id="PTHR17490">
    <property type="entry name" value="SUA5"/>
    <property type="match status" value="1"/>
</dbReference>
<dbReference type="RefSeq" id="WP_232710247.1">
    <property type="nucleotide sequence ID" value="NZ_CP018799.1"/>
</dbReference>
<dbReference type="Gene3D" id="3.90.870.10">
    <property type="entry name" value="DHBP synthase"/>
    <property type="match status" value="1"/>
</dbReference>
<comment type="subcellular location">
    <subcellularLocation>
        <location evidence="1">Cytoplasm</location>
    </subcellularLocation>
</comment>
<feature type="domain" description="YrdC-like" evidence="7">
    <location>
        <begin position="16"/>
        <end position="195"/>
    </location>
</feature>
<dbReference type="GO" id="GO:0006450">
    <property type="term" value="P:regulation of translational fidelity"/>
    <property type="evidence" value="ECO:0007669"/>
    <property type="project" value="TreeGrafter"/>
</dbReference>
<dbReference type="SUPFAM" id="SSF55821">
    <property type="entry name" value="YrdC/RibB"/>
    <property type="match status" value="1"/>
</dbReference>
<evidence type="ECO:0000256" key="3">
    <source>
        <dbReference type="ARBA" id="ARBA00012584"/>
    </source>
</evidence>
<dbReference type="InterPro" id="IPR006070">
    <property type="entry name" value="Sua5-like_dom"/>
</dbReference>
<evidence type="ECO:0000256" key="6">
    <source>
        <dbReference type="ARBA" id="ARBA00048366"/>
    </source>
</evidence>
<name>A0A2K8KUR7_MARES</name>
<evidence type="ECO:0000313" key="8">
    <source>
        <dbReference type="EMBL" id="ATX78495.1"/>
    </source>
</evidence>
<dbReference type="EMBL" id="CP018799">
    <property type="protein sequence ID" value="ATX78495.1"/>
    <property type="molecule type" value="Genomic_DNA"/>
</dbReference>